<keyword evidence="17" id="KW-1185">Reference proteome</keyword>
<keyword evidence="9" id="KW-0418">Kinase</keyword>
<evidence type="ECO:0000256" key="11">
    <source>
        <dbReference type="ARBA" id="ARBA00022989"/>
    </source>
</evidence>
<evidence type="ECO:0000256" key="13">
    <source>
        <dbReference type="SAM" id="Coils"/>
    </source>
</evidence>
<keyword evidence="7 14" id="KW-0812">Transmembrane</keyword>
<dbReference type="Gene3D" id="1.10.287.130">
    <property type="match status" value="1"/>
</dbReference>
<evidence type="ECO:0000259" key="15">
    <source>
        <dbReference type="PROSITE" id="PS50109"/>
    </source>
</evidence>
<dbReference type="InterPro" id="IPR029151">
    <property type="entry name" value="Sensor-like_sf"/>
</dbReference>
<dbReference type="InterPro" id="IPR017055">
    <property type="entry name" value="Sig_transdc_His_kinase_DctB"/>
</dbReference>
<dbReference type="EC" id="2.7.13.3" evidence="3"/>
<keyword evidence="13" id="KW-0175">Coiled coil</keyword>
<dbReference type="PROSITE" id="PS50109">
    <property type="entry name" value="HIS_KIN"/>
    <property type="match status" value="1"/>
</dbReference>
<dbReference type="InterPro" id="IPR005467">
    <property type="entry name" value="His_kinase_dom"/>
</dbReference>
<dbReference type="SUPFAM" id="SSF47384">
    <property type="entry name" value="Homodimeric domain of signal transducing histidine kinase"/>
    <property type="match status" value="1"/>
</dbReference>
<keyword evidence="8" id="KW-0547">Nucleotide-binding</keyword>
<keyword evidence="11 14" id="KW-1133">Transmembrane helix</keyword>
<dbReference type="SMART" id="SM00388">
    <property type="entry name" value="HisKA"/>
    <property type="match status" value="1"/>
</dbReference>
<dbReference type="SMART" id="SM00387">
    <property type="entry name" value="HATPase_c"/>
    <property type="match status" value="1"/>
</dbReference>
<proteinExistence type="predicted"/>
<comment type="subcellular location">
    <subcellularLocation>
        <location evidence="2">Cell membrane</location>
        <topology evidence="2">Multi-pass membrane protein</topology>
    </subcellularLocation>
</comment>
<dbReference type="SUPFAM" id="SSF103190">
    <property type="entry name" value="Sensory domain-like"/>
    <property type="match status" value="1"/>
</dbReference>
<dbReference type="Gene3D" id="6.10.250.3020">
    <property type="match status" value="1"/>
</dbReference>
<evidence type="ECO:0000313" key="17">
    <source>
        <dbReference type="Proteomes" id="UP001629244"/>
    </source>
</evidence>
<dbReference type="Gene3D" id="3.30.565.10">
    <property type="entry name" value="Histidine kinase-like ATPase, C-terminal domain"/>
    <property type="match status" value="1"/>
</dbReference>
<protein>
    <recommendedName>
        <fullName evidence="3">histidine kinase</fullName>
        <ecNumber evidence="3">2.7.13.3</ecNumber>
    </recommendedName>
</protein>
<evidence type="ECO:0000313" key="16">
    <source>
        <dbReference type="EMBL" id="MFL9839749.1"/>
    </source>
</evidence>
<keyword evidence="6" id="KW-0808">Transferase</keyword>
<evidence type="ECO:0000256" key="7">
    <source>
        <dbReference type="ARBA" id="ARBA00022692"/>
    </source>
</evidence>
<dbReference type="Gene3D" id="3.30.450.20">
    <property type="entry name" value="PAS domain"/>
    <property type="match status" value="2"/>
</dbReference>
<dbReference type="Pfam" id="PF00512">
    <property type="entry name" value="HisKA"/>
    <property type="match status" value="1"/>
</dbReference>
<dbReference type="PIRSF" id="PIRSF036431">
    <property type="entry name" value="STHK_DctB"/>
    <property type="match status" value="1"/>
</dbReference>
<comment type="caution">
    <text evidence="16">The sequence shown here is derived from an EMBL/GenBank/DDBJ whole genome shotgun (WGS) entry which is preliminary data.</text>
</comment>
<dbReference type="RefSeq" id="WP_408076715.1">
    <property type="nucleotide sequence ID" value="NZ_JBELQC010000001.1"/>
</dbReference>
<dbReference type="CDD" id="cd00082">
    <property type="entry name" value="HisKA"/>
    <property type="match status" value="1"/>
</dbReference>
<evidence type="ECO:0000256" key="10">
    <source>
        <dbReference type="ARBA" id="ARBA00022840"/>
    </source>
</evidence>
<evidence type="ECO:0000256" key="6">
    <source>
        <dbReference type="ARBA" id="ARBA00022679"/>
    </source>
</evidence>
<reference evidence="16 17" key="1">
    <citation type="submission" date="2024-06" db="EMBL/GenBank/DDBJ databases">
        <authorList>
            <person name="Kaempfer P."/>
            <person name="Viver T."/>
        </authorList>
    </citation>
    <scope>NUCLEOTIDE SEQUENCE [LARGE SCALE GENOMIC DNA]</scope>
    <source>
        <strain evidence="16 17">ST-64</strain>
    </source>
</reference>
<dbReference type="InterPro" id="IPR036097">
    <property type="entry name" value="HisK_dim/P_sf"/>
</dbReference>
<dbReference type="SUPFAM" id="SSF55874">
    <property type="entry name" value="ATPase domain of HSP90 chaperone/DNA topoisomerase II/histidine kinase"/>
    <property type="match status" value="1"/>
</dbReference>
<evidence type="ECO:0000256" key="9">
    <source>
        <dbReference type="ARBA" id="ARBA00022777"/>
    </source>
</evidence>
<dbReference type="PRINTS" id="PR00344">
    <property type="entry name" value="BCTRLSENSOR"/>
</dbReference>
<accession>A0ABW8YIE0</accession>
<evidence type="ECO:0000256" key="4">
    <source>
        <dbReference type="ARBA" id="ARBA00022475"/>
    </source>
</evidence>
<evidence type="ECO:0000256" key="1">
    <source>
        <dbReference type="ARBA" id="ARBA00000085"/>
    </source>
</evidence>
<evidence type="ECO:0000256" key="3">
    <source>
        <dbReference type="ARBA" id="ARBA00012438"/>
    </source>
</evidence>
<dbReference type="Proteomes" id="UP001629244">
    <property type="component" value="Unassembled WGS sequence"/>
</dbReference>
<feature type="transmembrane region" description="Helical" evidence="14">
    <location>
        <begin position="295"/>
        <end position="314"/>
    </location>
</feature>
<keyword evidence="12" id="KW-0902">Two-component regulatory system</keyword>
<keyword evidence="5" id="KW-0597">Phosphoprotein</keyword>
<gene>
    <name evidence="16" type="ORF">ABS767_02130</name>
</gene>
<evidence type="ECO:0000256" key="5">
    <source>
        <dbReference type="ARBA" id="ARBA00022553"/>
    </source>
</evidence>
<feature type="domain" description="Histidine kinase" evidence="15">
    <location>
        <begin position="384"/>
        <end position="593"/>
    </location>
</feature>
<dbReference type="InterPro" id="IPR003594">
    <property type="entry name" value="HATPase_dom"/>
</dbReference>
<keyword evidence="4" id="KW-1003">Cell membrane</keyword>
<dbReference type="GO" id="GO:0005524">
    <property type="term" value="F:ATP binding"/>
    <property type="evidence" value="ECO:0007669"/>
    <property type="project" value="UniProtKB-KW"/>
</dbReference>
<keyword evidence="10 16" id="KW-0067">ATP-binding</keyword>
<dbReference type="InterPro" id="IPR036890">
    <property type="entry name" value="HATPase_C_sf"/>
</dbReference>
<dbReference type="InterPro" id="IPR004358">
    <property type="entry name" value="Sig_transdc_His_kin-like_C"/>
</dbReference>
<dbReference type="Pfam" id="PF02518">
    <property type="entry name" value="HATPase_c"/>
    <property type="match status" value="1"/>
</dbReference>
<dbReference type="PANTHER" id="PTHR43065">
    <property type="entry name" value="SENSOR HISTIDINE KINASE"/>
    <property type="match status" value="1"/>
</dbReference>
<evidence type="ECO:0000256" key="2">
    <source>
        <dbReference type="ARBA" id="ARBA00004651"/>
    </source>
</evidence>
<comment type="catalytic activity">
    <reaction evidence="1">
        <text>ATP + protein L-histidine = ADP + protein N-phospho-L-histidine.</text>
        <dbReference type="EC" id="2.7.13.3"/>
    </reaction>
</comment>
<dbReference type="InterPro" id="IPR003661">
    <property type="entry name" value="HisK_dim/P_dom"/>
</dbReference>
<organism evidence="16 17">
    <name type="scientific">Sphingomonas plantiphila</name>
    <dbReference type="NCBI Taxonomy" id="3163295"/>
    <lineage>
        <taxon>Bacteria</taxon>
        <taxon>Pseudomonadati</taxon>
        <taxon>Pseudomonadota</taxon>
        <taxon>Alphaproteobacteria</taxon>
        <taxon>Sphingomonadales</taxon>
        <taxon>Sphingomonadaceae</taxon>
        <taxon>Sphingomonas</taxon>
    </lineage>
</organism>
<dbReference type="PANTHER" id="PTHR43065:SF46">
    <property type="entry name" value="C4-DICARBOXYLATE TRANSPORT SENSOR PROTEIN DCTB"/>
    <property type="match status" value="1"/>
</dbReference>
<evidence type="ECO:0000256" key="8">
    <source>
        <dbReference type="ARBA" id="ARBA00022741"/>
    </source>
</evidence>
<keyword evidence="14" id="KW-0472">Membrane</keyword>
<sequence length="593" mass="63077">MDFKPTRWTWRLGLAAIVGLLLVGALGYAASRWARGQAVTATDAAANELARVNAGLLASELQKFRLLPLVLTQYPDVPAMLERPTAQGTARVNARLELLADRTDAAAIYVIGADGRTVAASNYRLPTSFVGQDYGFRPYFADALKRGNAELFALGTVSGTPGLYLAQRVGSAARPLGVIVVKIEFERVQAAWADQQGTTLVTDPHGVVIVTSRPEWRFGTLGAIGVDARTAIRATRQYGALPLAPLPLAFEGATTIEAGVAPGSRIATVPAAMAGSRLHVLMPLRPALASANANARLVTLAVLILVSGALLLLWRARERRMLQAAAQRALETQVAERTAELRESNAQLEAESAERIRADQRYRAAREELAQASRLGSIGQITAGVAHEINQPVAAIRTFADNAVRLLARGDEAKATANLERIGELTERIGTITGELRSFARKRTPEIGAVRVGGAIDSALLLIGDRIRTAGVALDRQGDQEMLVVADRVRLEQILINLIQNALDALAGSTDPRIRIAVASAGERVAITVADSGPGVAPELRGQLFTPFVTGREEGLGLGLAIARNIAREFGGELLLADSPLGGACFRLELIRA</sequence>
<evidence type="ECO:0000256" key="12">
    <source>
        <dbReference type="ARBA" id="ARBA00023012"/>
    </source>
</evidence>
<name>A0ABW8YIE0_9SPHN</name>
<feature type="coiled-coil region" evidence="13">
    <location>
        <begin position="334"/>
        <end position="375"/>
    </location>
</feature>
<evidence type="ECO:0000256" key="14">
    <source>
        <dbReference type="SAM" id="Phobius"/>
    </source>
</evidence>
<dbReference type="EMBL" id="JBELQC010000001">
    <property type="protein sequence ID" value="MFL9839749.1"/>
    <property type="molecule type" value="Genomic_DNA"/>
</dbReference>